<dbReference type="EMBL" id="MGGI01000020">
    <property type="protein sequence ID" value="OGM25747.1"/>
    <property type="molecule type" value="Genomic_DNA"/>
</dbReference>
<reference evidence="1 2" key="1">
    <citation type="journal article" date="2016" name="Nat. Commun.">
        <title>Thousands of microbial genomes shed light on interconnected biogeochemical processes in an aquifer system.</title>
        <authorList>
            <person name="Anantharaman K."/>
            <person name="Brown C.T."/>
            <person name="Hug L.A."/>
            <person name="Sharon I."/>
            <person name="Castelle C.J."/>
            <person name="Probst A.J."/>
            <person name="Thomas B.C."/>
            <person name="Singh A."/>
            <person name="Wilkins M.J."/>
            <person name="Karaoz U."/>
            <person name="Brodie E.L."/>
            <person name="Williams K.H."/>
            <person name="Hubbard S.S."/>
            <person name="Banfield J.F."/>
        </authorList>
    </citation>
    <scope>NUCLEOTIDE SEQUENCE [LARGE SCALE GENOMIC DNA]</scope>
</reference>
<dbReference type="InterPro" id="IPR036412">
    <property type="entry name" value="HAD-like_sf"/>
</dbReference>
<dbReference type="PRINTS" id="PR00413">
    <property type="entry name" value="HADHALOGNASE"/>
</dbReference>
<protein>
    <recommendedName>
        <fullName evidence="3">Haloacid dehalogenase</fullName>
    </recommendedName>
</protein>
<dbReference type="InterPro" id="IPR006439">
    <property type="entry name" value="HAD-SF_hydro_IA"/>
</dbReference>
<dbReference type="SFLD" id="SFLDS00003">
    <property type="entry name" value="Haloacid_Dehalogenase"/>
    <property type="match status" value="1"/>
</dbReference>
<dbReference type="PANTHER" id="PTHR47829:SF1">
    <property type="entry name" value="HAD FAMILY PHOSPHATASE"/>
    <property type="match status" value="1"/>
</dbReference>
<name>A0A1F7YEJ8_9BACT</name>
<dbReference type="InterPro" id="IPR023214">
    <property type="entry name" value="HAD_sf"/>
</dbReference>
<dbReference type="Pfam" id="PF00702">
    <property type="entry name" value="Hydrolase"/>
    <property type="match status" value="1"/>
</dbReference>
<proteinExistence type="predicted"/>
<dbReference type="SFLD" id="SFLDG01129">
    <property type="entry name" value="C1.5:_HAD__Beta-PGM__Phosphata"/>
    <property type="match status" value="1"/>
</dbReference>
<dbReference type="Proteomes" id="UP000178851">
    <property type="component" value="Unassembled WGS sequence"/>
</dbReference>
<dbReference type="SUPFAM" id="SSF56784">
    <property type="entry name" value="HAD-like"/>
    <property type="match status" value="1"/>
</dbReference>
<accession>A0A1F7YEJ8</accession>
<evidence type="ECO:0000313" key="2">
    <source>
        <dbReference type="Proteomes" id="UP000178851"/>
    </source>
</evidence>
<dbReference type="InterPro" id="IPR052898">
    <property type="entry name" value="ACAD10-like"/>
</dbReference>
<dbReference type="PANTHER" id="PTHR47829">
    <property type="entry name" value="HYDROLASE, PUTATIVE (AFU_ORTHOLOGUE AFUA_1G12880)-RELATED"/>
    <property type="match status" value="1"/>
</dbReference>
<gene>
    <name evidence="1" type="ORF">A2627_01595</name>
</gene>
<evidence type="ECO:0000313" key="1">
    <source>
        <dbReference type="EMBL" id="OGM25747.1"/>
    </source>
</evidence>
<dbReference type="AlphaFoldDB" id="A0A1F7YEJ8"/>
<dbReference type="Gene3D" id="3.40.50.1000">
    <property type="entry name" value="HAD superfamily/HAD-like"/>
    <property type="match status" value="1"/>
</dbReference>
<evidence type="ECO:0008006" key="3">
    <source>
        <dbReference type="Google" id="ProtNLM"/>
    </source>
</evidence>
<comment type="caution">
    <text evidence="1">The sequence shown here is derived from an EMBL/GenBank/DDBJ whole genome shotgun (WGS) entry which is preliminary data.</text>
</comment>
<sequence length="205" mass="23844">MIKFVYFDVGGVVIKDFSGTNKWVELQRSIGIKPEQDKQFVEFFDKYEPEVCLGKNIETLVPLMKEKFSLTLTNNYSFLKDFVYRFERNESIWPVIEKAKSKYKIGLLTNMYTNMLSMIKGRDLLPKVEWDIVIDSSVEKVIKPTEAIFKLAQERVGVNASEIFFVENGKKHVEAAKVFGWQTFLYDPANLEDSNRKLTEILDIT</sequence>
<organism evidence="1 2">
    <name type="scientific">Candidatus Woesebacteria bacterium RIFCSPHIGHO2_01_FULL_39_28</name>
    <dbReference type="NCBI Taxonomy" id="1802496"/>
    <lineage>
        <taxon>Bacteria</taxon>
        <taxon>Candidatus Woeseibacteriota</taxon>
    </lineage>
</organism>